<dbReference type="InterPro" id="IPR017500">
    <property type="entry name" value="Phage_infect_YhgE_N"/>
</dbReference>
<dbReference type="InterPro" id="IPR051328">
    <property type="entry name" value="T7SS_ABC-Transporter"/>
</dbReference>
<dbReference type="PANTHER" id="PTHR43077:SF5">
    <property type="entry name" value="PHAGE INFECTION PROTEIN"/>
    <property type="match status" value="1"/>
</dbReference>
<dbReference type="GO" id="GO:0140359">
    <property type="term" value="F:ABC-type transporter activity"/>
    <property type="evidence" value="ECO:0007669"/>
    <property type="project" value="InterPro"/>
</dbReference>
<dbReference type="AlphaFoldDB" id="A0AA96FAP1"/>
<dbReference type="RefSeq" id="WP_313501397.1">
    <property type="nucleotide sequence ID" value="NZ_CP134879.1"/>
</dbReference>
<dbReference type="EMBL" id="CP134879">
    <property type="protein sequence ID" value="WNM25840.1"/>
    <property type="molecule type" value="Genomic_DNA"/>
</dbReference>
<proteinExistence type="predicted"/>
<dbReference type="InterPro" id="IPR023908">
    <property type="entry name" value="xxxLxxG_rpt"/>
</dbReference>
<name>A0AA96FAP1_9MICO</name>
<accession>A0AA96FAP1</accession>
<dbReference type="PANTHER" id="PTHR43077">
    <property type="entry name" value="TRANSPORT PERMEASE YVFS-RELATED"/>
    <property type="match status" value="1"/>
</dbReference>
<dbReference type="SUPFAM" id="SSF58104">
    <property type="entry name" value="Methyl-accepting chemotaxis protein (MCP) signaling domain"/>
    <property type="match status" value="1"/>
</dbReference>
<keyword evidence="2 5" id="KW-0812">Transmembrane</keyword>
<feature type="transmembrane region" description="Helical" evidence="5">
    <location>
        <begin position="21"/>
        <end position="42"/>
    </location>
</feature>
<dbReference type="Proteomes" id="UP001304125">
    <property type="component" value="Chromosome"/>
</dbReference>
<feature type="domain" description="ABC-2 type transporter transmembrane" evidence="6">
    <location>
        <begin position="486"/>
        <end position="703"/>
    </location>
</feature>
<evidence type="ECO:0000256" key="5">
    <source>
        <dbReference type="SAM" id="Phobius"/>
    </source>
</evidence>
<keyword evidence="8" id="KW-1185">Reference proteome</keyword>
<comment type="subcellular location">
    <subcellularLocation>
        <location evidence="1">Membrane</location>
        <topology evidence="1">Multi-pass membrane protein</topology>
    </subcellularLocation>
</comment>
<feature type="transmembrane region" description="Helical" evidence="5">
    <location>
        <begin position="527"/>
        <end position="547"/>
    </location>
</feature>
<evidence type="ECO:0000256" key="3">
    <source>
        <dbReference type="ARBA" id="ARBA00022989"/>
    </source>
</evidence>
<protein>
    <submittedName>
        <fullName evidence="7">YhgE/Pip domain-containing protein</fullName>
    </submittedName>
</protein>
<dbReference type="Pfam" id="PF12698">
    <property type="entry name" value="ABC2_membrane_3"/>
    <property type="match status" value="1"/>
</dbReference>
<dbReference type="GO" id="GO:0016020">
    <property type="term" value="C:membrane"/>
    <property type="evidence" value="ECO:0007669"/>
    <property type="project" value="UniProtKB-SubCell"/>
</dbReference>
<sequence length="723" mass="71517">MSILSPGTELKRFRAGVLPRVALGVLLFIPLIYGALYLWAFWAPTEHLDAMAVALVDEDQAVTLSDGTTLDAGAQVKQALLDSGDLGWVVTDAAAAASGVSDGTYYFSVTIPAGFSSAIASVEGSDPQAAPIEVHYNETNSFLATTLGRTAMLQVQEAVSDTTSAQTALTLIQGVETLSSGVSDAADGARSLDSGTEALSSGATDLAEGLGQLSSGASRLASGTTALSSGTRSLLSGAQSVADGAGSVAVGASALADGTSTLADGANGLSSGVAQLDDAAARLASSLDRLATGTSGMDTSAAALATGAAQVSTGIGTIAQLATAYPTMTLADLEAALEQGGGSLAALAAGGAQVADGTAALAASTAYVDDEHPGLVTSIQLLAQGADQLSASMADANDGAAQVSVGADQAAAGAEQLATGAGQLSDGADQLAAGAASLADGSTTVESGAAALADAAAQAASGSTDLADGAQQVADGTGTLSAALSDGASAAPTIDSSQATAMAAAIANPVTLDQTTDNQTQGFGEGFAPFFIALATFVGALITWLILRPLPVRLLGTRASGLRAVLTGFVPAALLAVGQTLIMMAVLTLGIGVSPVHLVGMTLFVLLATLAFMALQQMFVILLGSAAGRVVSLVLLMLQLSSSSGTYPVETSPTFFQALHPYMPASYVVTGLRALLGGGIDARFWGALAYMVGLLVVSLAVSAIAAGRQKVWTIARLHPELTI</sequence>
<dbReference type="NCBIfam" id="TIGR03061">
    <property type="entry name" value="pip_yhgE_Nterm"/>
    <property type="match status" value="1"/>
</dbReference>
<feature type="transmembrane region" description="Helical" evidence="5">
    <location>
        <begin position="620"/>
        <end position="640"/>
    </location>
</feature>
<dbReference type="InterPro" id="IPR017501">
    <property type="entry name" value="Phage_infect_YhgE_C"/>
</dbReference>
<evidence type="ECO:0000313" key="7">
    <source>
        <dbReference type="EMBL" id="WNM25840.1"/>
    </source>
</evidence>
<reference evidence="7 8" key="1">
    <citation type="submission" date="2023-09" db="EMBL/GenBank/DDBJ databases">
        <title>Demequina sp. a novel bacteria isolated from Capsicum annuum.</title>
        <authorList>
            <person name="Humaira Z."/>
            <person name="Lee J."/>
            <person name="Cho D."/>
        </authorList>
    </citation>
    <scope>NUCLEOTIDE SEQUENCE [LARGE SCALE GENOMIC DNA]</scope>
    <source>
        <strain evidence="7 8">OYTSA14</strain>
    </source>
</reference>
<dbReference type="NCBIfam" id="TIGR03057">
    <property type="entry name" value="xxxLxxG_by_4"/>
    <property type="match status" value="6"/>
</dbReference>
<dbReference type="Gene3D" id="3.40.1710.10">
    <property type="entry name" value="abc type-2 transporter like domain"/>
    <property type="match status" value="1"/>
</dbReference>
<dbReference type="InterPro" id="IPR013525">
    <property type="entry name" value="ABC2_TM"/>
</dbReference>
<evidence type="ECO:0000256" key="4">
    <source>
        <dbReference type="ARBA" id="ARBA00023136"/>
    </source>
</evidence>
<evidence type="ECO:0000256" key="1">
    <source>
        <dbReference type="ARBA" id="ARBA00004141"/>
    </source>
</evidence>
<gene>
    <name evidence="7" type="ORF">RN606_06735</name>
</gene>
<evidence type="ECO:0000259" key="6">
    <source>
        <dbReference type="Pfam" id="PF12698"/>
    </source>
</evidence>
<organism evidence="7 8">
    <name type="scientific">Demequina capsici</name>
    <dbReference type="NCBI Taxonomy" id="3075620"/>
    <lineage>
        <taxon>Bacteria</taxon>
        <taxon>Bacillati</taxon>
        <taxon>Actinomycetota</taxon>
        <taxon>Actinomycetes</taxon>
        <taxon>Micrococcales</taxon>
        <taxon>Demequinaceae</taxon>
        <taxon>Demequina</taxon>
    </lineage>
</organism>
<feature type="transmembrane region" description="Helical" evidence="5">
    <location>
        <begin position="568"/>
        <end position="591"/>
    </location>
</feature>
<feature type="transmembrane region" description="Helical" evidence="5">
    <location>
        <begin position="597"/>
        <end position="615"/>
    </location>
</feature>
<evidence type="ECO:0000256" key="2">
    <source>
        <dbReference type="ARBA" id="ARBA00022692"/>
    </source>
</evidence>
<keyword evidence="3 5" id="KW-1133">Transmembrane helix</keyword>
<feature type="transmembrane region" description="Helical" evidence="5">
    <location>
        <begin position="684"/>
        <end position="706"/>
    </location>
</feature>
<dbReference type="Gene3D" id="1.10.287.950">
    <property type="entry name" value="Methyl-accepting chemotaxis protein"/>
    <property type="match status" value="1"/>
</dbReference>
<evidence type="ECO:0000313" key="8">
    <source>
        <dbReference type="Proteomes" id="UP001304125"/>
    </source>
</evidence>
<keyword evidence="4 5" id="KW-0472">Membrane</keyword>
<dbReference type="NCBIfam" id="TIGR03062">
    <property type="entry name" value="pip_yhgE_Cterm"/>
    <property type="match status" value="1"/>
</dbReference>